<feature type="compositionally biased region" description="Basic and acidic residues" evidence="1">
    <location>
        <begin position="35"/>
        <end position="49"/>
    </location>
</feature>
<dbReference type="Proteomes" id="UP000007129">
    <property type="component" value="Unassembled WGS sequence"/>
</dbReference>
<sequence length="176" mass="19416">MQDESNSADPDLQRLVLLCNTMDLVSSALSNVPEEAQKREVDESGKRKYESAHDNCSINICKNPDDLPPTDILVESVVDGRSNTATSFPWETGPGNVREARPAGIFIEAIEPDENEIQTDDQLPSYYDNFAETTRLIEQLEQANLTTAGSPVPDGHAAREGEMLRGIPLSCRQEIQ</sequence>
<accession>K2R804</accession>
<evidence type="ECO:0000313" key="3">
    <source>
        <dbReference type="Proteomes" id="UP000007129"/>
    </source>
</evidence>
<comment type="caution">
    <text evidence="2">The sequence shown here is derived from an EMBL/GenBank/DDBJ whole genome shotgun (WGS) entry which is preliminary data.</text>
</comment>
<organism evidence="2 3">
    <name type="scientific">Macrophomina phaseolina (strain MS6)</name>
    <name type="common">Charcoal rot fungus</name>
    <dbReference type="NCBI Taxonomy" id="1126212"/>
    <lineage>
        <taxon>Eukaryota</taxon>
        <taxon>Fungi</taxon>
        <taxon>Dikarya</taxon>
        <taxon>Ascomycota</taxon>
        <taxon>Pezizomycotina</taxon>
        <taxon>Dothideomycetes</taxon>
        <taxon>Dothideomycetes incertae sedis</taxon>
        <taxon>Botryosphaeriales</taxon>
        <taxon>Botryosphaeriaceae</taxon>
        <taxon>Macrophomina</taxon>
    </lineage>
</organism>
<evidence type="ECO:0000256" key="1">
    <source>
        <dbReference type="SAM" id="MobiDB-lite"/>
    </source>
</evidence>
<name>K2R804_MACPH</name>
<proteinExistence type="predicted"/>
<evidence type="ECO:0000313" key="2">
    <source>
        <dbReference type="EMBL" id="EKG09027.1"/>
    </source>
</evidence>
<reference evidence="2 3" key="1">
    <citation type="journal article" date="2012" name="BMC Genomics">
        <title>Tools to kill: Genome of one of the most destructive plant pathogenic fungi Macrophomina phaseolina.</title>
        <authorList>
            <person name="Islam M.S."/>
            <person name="Haque M.S."/>
            <person name="Islam M.M."/>
            <person name="Emdad E.M."/>
            <person name="Halim A."/>
            <person name="Hossen Q.M.M."/>
            <person name="Hossain M.Z."/>
            <person name="Ahmed B."/>
            <person name="Rahim S."/>
            <person name="Rahman M.S."/>
            <person name="Alam M.M."/>
            <person name="Hou S."/>
            <person name="Wan X."/>
            <person name="Saito J.A."/>
            <person name="Alam M."/>
        </authorList>
    </citation>
    <scope>NUCLEOTIDE SEQUENCE [LARGE SCALE GENOMIC DNA]</scope>
    <source>
        <strain evidence="2 3">MS6</strain>
    </source>
</reference>
<gene>
    <name evidence="2" type="ORF">MPH_13990</name>
</gene>
<protein>
    <submittedName>
        <fullName evidence="2">Uncharacterized protein</fullName>
    </submittedName>
</protein>
<dbReference type="EMBL" id="AHHD01000805">
    <property type="protein sequence ID" value="EKG09027.1"/>
    <property type="molecule type" value="Genomic_DNA"/>
</dbReference>
<dbReference type="VEuPathDB" id="FungiDB:MPH_13990"/>
<feature type="region of interest" description="Disordered" evidence="1">
    <location>
        <begin position="30"/>
        <end position="49"/>
    </location>
</feature>
<dbReference type="HOGENOM" id="CLU_1525457_0_0_1"/>
<dbReference type="AlphaFoldDB" id="K2R804"/>
<dbReference type="InParanoid" id="K2R804"/>